<dbReference type="EMBL" id="ATMH01005944">
    <property type="protein sequence ID" value="EPY27055.1"/>
    <property type="molecule type" value="Genomic_DNA"/>
</dbReference>
<protein>
    <submittedName>
        <fullName evidence="6">Dynein light intermediate chain, axonemal</fullName>
    </submittedName>
</protein>
<name>S9VUU8_9TRYP</name>
<dbReference type="InterPro" id="IPR019347">
    <property type="entry name" value="Axonemal_dynein_light_chain"/>
</dbReference>
<keyword evidence="7" id="KW-1185">Reference proteome</keyword>
<accession>S9VUU8</accession>
<evidence type="ECO:0000313" key="6">
    <source>
        <dbReference type="EMBL" id="EPY27055.1"/>
    </source>
</evidence>
<dbReference type="GO" id="GO:0005930">
    <property type="term" value="C:axoneme"/>
    <property type="evidence" value="ECO:0007669"/>
    <property type="project" value="TreeGrafter"/>
</dbReference>
<keyword evidence="2 5" id="KW-0175">Coiled coil</keyword>
<evidence type="ECO:0000256" key="5">
    <source>
        <dbReference type="SAM" id="Coils"/>
    </source>
</evidence>
<organism evidence="6 7">
    <name type="scientific">Strigomonas culicis</name>
    <dbReference type="NCBI Taxonomy" id="28005"/>
    <lineage>
        <taxon>Eukaryota</taxon>
        <taxon>Discoba</taxon>
        <taxon>Euglenozoa</taxon>
        <taxon>Kinetoplastea</taxon>
        <taxon>Metakinetoplastina</taxon>
        <taxon>Trypanosomatida</taxon>
        <taxon>Trypanosomatidae</taxon>
        <taxon>Strigomonadinae</taxon>
        <taxon>Strigomonas</taxon>
    </lineage>
</organism>
<evidence type="ECO:0000256" key="3">
    <source>
        <dbReference type="ARBA" id="ARBA00023175"/>
    </source>
</evidence>
<dbReference type="Pfam" id="PF10211">
    <property type="entry name" value="Ax_dynein_light"/>
    <property type="match status" value="1"/>
</dbReference>
<feature type="coiled-coil region" evidence="5">
    <location>
        <begin position="166"/>
        <end position="224"/>
    </location>
</feature>
<evidence type="ECO:0000256" key="1">
    <source>
        <dbReference type="ARBA" id="ARBA00023017"/>
    </source>
</evidence>
<evidence type="ECO:0000313" key="7">
    <source>
        <dbReference type="Proteomes" id="UP000015354"/>
    </source>
</evidence>
<dbReference type="GO" id="GO:0030286">
    <property type="term" value="C:dynein complex"/>
    <property type="evidence" value="ECO:0007669"/>
    <property type="project" value="UniProtKB-KW"/>
</dbReference>
<sequence length="246" mass="28171">MTTPAPSLLKYETPVLLSEVQHKKQLKDKKAIGSRPVGSTAKAATAPAAAAPEDMLYSIIPPKEFDDKGQRWVQYPCSTPATRLDVINLQERLDALLLERQARETGVCPIREELYSQAFDEVIRQVTINCAERGLLLLRVRDELHMTLDAYRTLYESSTAYGMRKALQEEQSKVELETRVRALEREKEELQRQVNELEAECEHLVEAEQARRDEEEKKHAEEVAFFRRTYQTLTANLQTVVNPTKS</sequence>
<reference evidence="6 7" key="1">
    <citation type="journal article" date="2013" name="PLoS ONE">
        <title>Predicting the Proteins of Angomonas deanei, Strigomonas culicis and Their Respective Endosymbionts Reveals New Aspects of the Trypanosomatidae Family.</title>
        <authorList>
            <person name="Motta M.C."/>
            <person name="Martins A.C."/>
            <person name="de Souza S.S."/>
            <person name="Catta-Preta C.M."/>
            <person name="Silva R."/>
            <person name="Klein C.C."/>
            <person name="de Almeida L.G."/>
            <person name="de Lima Cunha O."/>
            <person name="Ciapina L.P."/>
            <person name="Brocchi M."/>
            <person name="Colabardini A.C."/>
            <person name="de Araujo Lima B."/>
            <person name="Machado C.R."/>
            <person name="de Almeida Soares C.M."/>
            <person name="Probst C.M."/>
            <person name="de Menezes C.B."/>
            <person name="Thompson C.E."/>
            <person name="Bartholomeu D.C."/>
            <person name="Gradia D.F."/>
            <person name="Pavoni D.P."/>
            <person name="Grisard E.C."/>
            <person name="Fantinatti-Garboggini F."/>
            <person name="Marchini F.K."/>
            <person name="Rodrigues-Luiz G.F."/>
            <person name="Wagner G."/>
            <person name="Goldman G.H."/>
            <person name="Fietto J.L."/>
            <person name="Elias M.C."/>
            <person name="Goldman M.H."/>
            <person name="Sagot M.F."/>
            <person name="Pereira M."/>
            <person name="Stoco P.H."/>
            <person name="de Mendonca-Neto R.P."/>
            <person name="Teixeira S.M."/>
            <person name="Maciel T.E."/>
            <person name="de Oliveira Mendes T.A."/>
            <person name="Urmenyi T.P."/>
            <person name="de Souza W."/>
            <person name="Schenkman S."/>
            <person name="de Vasconcelos A.T."/>
        </authorList>
    </citation>
    <scope>NUCLEOTIDE SEQUENCE [LARGE SCALE GENOMIC DNA]</scope>
</reference>
<keyword evidence="1" id="KW-0243">Dynein</keyword>
<dbReference type="Proteomes" id="UP000015354">
    <property type="component" value="Unassembled WGS sequence"/>
</dbReference>
<keyword evidence="3" id="KW-0505">Motor protein</keyword>
<dbReference type="PANTHER" id="PTHR13183">
    <property type="entry name" value="AXONEMAL INNER ARM DYNEIN LIGHT CHAIN 28"/>
    <property type="match status" value="1"/>
</dbReference>
<evidence type="ECO:0000256" key="4">
    <source>
        <dbReference type="ARBA" id="ARBA00038114"/>
    </source>
</evidence>
<evidence type="ECO:0000256" key="2">
    <source>
        <dbReference type="ARBA" id="ARBA00023054"/>
    </source>
</evidence>
<proteinExistence type="inferred from homology"/>
<gene>
    <name evidence="6" type="ORF">STCU_05944</name>
</gene>
<dbReference type="GO" id="GO:0045504">
    <property type="term" value="F:dynein heavy chain binding"/>
    <property type="evidence" value="ECO:0007669"/>
    <property type="project" value="TreeGrafter"/>
</dbReference>
<dbReference type="OrthoDB" id="273640at2759"/>
<comment type="similarity">
    <text evidence="4">Belongs to the inner dynein arm light chain family.</text>
</comment>
<comment type="caution">
    <text evidence="6">The sequence shown here is derived from an EMBL/GenBank/DDBJ whole genome shotgun (WGS) entry which is preliminary data.</text>
</comment>
<dbReference type="PANTHER" id="PTHR13183:SF0">
    <property type="entry name" value="AXONEMAL DYNEIN LIGHT INTERMEDIATE POLYPEPTIDE 1"/>
    <property type="match status" value="1"/>
</dbReference>
<dbReference type="AlphaFoldDB" id="S9VUU8"/>